<comment type="caution">
    <text evidence="2">The sequence shown here is derived from an EMBL/GenBank/DDBJ whole genome shotgun (WGS) entry which is preliminary data.</text>
</comment>
<organism evidence="2 3">
    <name type="scientific">Marchantia polymorpha subsp. ruderalis</name>
    <dbReference type="NCBI Taxonomy" id="1480154"/>
    <lineage>
        <taxon>Eukaryota</taxon>
        <taxon>Viridiplantae</taxon>
        <taxon>Streptophyta</taxon>
        <taxon>Embryophyta</taxon>
        <taxon>Marchantiophyta</taxon>
        <taxon>Marchantiopsida</taxon>
        <taxon>Marchantiidae</taxon>
        <taxon>Marchantiales</taxon>
        <taxon>Marchantiaceae</taxon>
        <taxon>Marchantia</taxon>
    </lineage>
</organism>
<protein>
    <submittedName>
        <fullName evidence="2">Uncharacterized protein</fullName>
    </submittedName>
</protein>
<reference evidence="2" key="1">
    <citation type="submission" date="2016-03" db="EMBL/GenBank/DDBJ databases">
        <title>Mechanisms controlling the formation of the plant cell surface in tip-growing cells are functionally conserved among land plants.</title>
        <authorList>
            <person name="Honkanen S."/>
            <person name="Jones V.A."/>
            <person name="Morieri G."/>
            <person name="Champion C."/>
            <person name="Hetherington A.J."/>
            <person name="Kelly S."/>
            <person name="Saint-Marcoux D."/>
            <person name="Proust H."/>
            <person name="Prescott H."/>
            <person name="Dolan L."/>
        </authorList>
    </citation>
    <scope>NUCLEOTIDE SEQUENCE [LARGE SCALE GENOMIC DNA]</scope>
    <source>
        <tissue evidence="2">Whole gametophyte</tissue>
    </source>
</reference>
<proteinExistence type="predicted"/>
<evidence type="ECO:0000313" key="2">
    <source>
        <dbReference type="EMBL" id="OAE19173.1"/>
    </source>
</evidence>
<dbReference type="EMBL" id="LVLJ01003917">
    <property type="protein sequence ID" value="OAE19173.1"/>
    <property type="molecule type" value="Genomic_DNA"/>
</dbReference>
<dbReference type="Proteomes" id="UP000077202">
    <property type="component" value="Unassembled WGS sequence"/>
</dbReference>
<evidence type="ECO:0000256" key="1">
    <source>
        <dbReference type="SAM" id="Coils"/>
    </source>
</evidence>
<dbReference type="AlphaFoldDB" id="A0A176VFF3"/>
<name>A0A176VFF3_MARPO</name>
<dbReference type="InterPro" id="IPR053284">
    <property type="entry name" value="RGS1-HXK1_interactor"/>
</dbReference>
<sequence>MGGDNSGGIPDYQPWIQSATAQAEELQRNFVEGKDQALQTARVHIGQLYDVSNESYGVAQEYLHKAQSEYKVYEDLFFGKLKEGVLAARDNPNIAYGVGISGALLLMRRPRRFLFRNTIGRFQSEEQMVISADKQVKEMRQSVDLLKNESKKLEERAKLAEEELTRGRTKLKNTGSQLRSLVNTVYKTESSARRLMDDLRELPGREALKLRAEDFDTYWRYECKVRANECKLVYQVASMAWEAKQQRSSLNKKVAKIASQYGVGI</sequence>
<evidence type="ECO:0000313" key="3">
    <source>
        <dbReference type="Proteomes" id="UP000077202"/>
    </source>
</evidence>
<keyword evidence="3" id="KW-1185">Reference proteome</keyword>
<keyword evidence="1" id="KW-0175">Coiled coil</keyword>
<gene>
    <name evidence="2" type="ORF">AXG93_4182s1210</name>
</gene>
<dbReference type="PANTHER" id="PTHR34554:SF2">
    <property type="entry name" value="RGS1-HXK1-INTERACTING PROTEIN 1"/>
    <property type="match status" value="1"/>
</dbReference>
<feature type="coiled-coil region" evidence="1">
    <location>
        <begin position="129"/>
        <end position="170"/>
    </location>
</feature>
<accession>A0A176VFF3</accession>
<dbReference type="PANTHER" id="PTHR34554">
    <property type="entry name" value="RGS1-HXK1-INTERACTING PROTEIN 1"/>
    <property type="match status" value="1"/>
</dbReference>